<dbReference type="Proteomes" id="UP000646426">
    <property type="component" value="Unassembled WGS sequence"/>
</dbReference>
<accession>A0A918SVK2</accession>
<organism evidence="1 2">
    <name type="scientific">Cognatilysobacter bugurensis</name>
    <dbReference type="NCBI Taxonomy" id="543356"/>
    <lineage>
        <taxon>Bacteria</taxon>
        <taxon>Pseudomonadati</taxon>
        <taxon>Pseudomonadota</taxon>
        <taxon>Gammaproteobacteria</taxon>
        <taxon>Lysobacterales</taxon>
        <taxon>Lysobacteraceae</taxon>
        <taxon>Cognatilysobacter</taxon>
    </lineage>
</organism>
<keyword evidence="2" id="KW-1185">Reference proteome</keyword>
<evidence type="ECO:0000313" key="1">
    <source>
        <dbReference type="EMBL" id="GHA72640.1"/>
    </source>
</evidence>
<reference evidence="1" key="1">
    <citation type="journal article" date="2014" name="Int. J. Syst. Evol. Microbiol.">
        <title>Complete genome sequence of Corynebacterium casei LMG S-19264T (=DSM 44701T), isolated from a smear-ripened cheese.</title>
        <authorList>
            <consortium name="US DOE Joint Genome Institute (JGI-PGF)"/>
            <person name="Walter F."/>
            <person name="Albersmeier A."/>
            <person name="Kalinowski J."/>
            <person name="Ruckert C."/>
        </authorList>
    </citation>
    <scope>NUCLEOTIDE SEQUENCE</scope>
    <source>
        <strain evidence="1">KCTC 23077</strain>
    </source>
</reference>
<sequence>MVDVDWREPRGRERPAGFECAGERLEGRDIHFAGKEHDARCFDRVAVIARHVVAMRCSRLRGGKGGVRRGVREHKARRCFMRNPIDRCHRVCP</sequence>
<protein>
    <submittedName>
        <fullName evidence="1">Uncharacterized protein</fullName>
    </submittedName>
</protein>
<dbReference type="EMBL" id="BMYD01000001">
    <property type="protein sequence ID" value="GHA72640.1"/>
    <property type="molecule type" value="Genomic_DNA"/>
</dbReference>
<dbReference type="AlphaFoldDB" id="A0A918SVK2"/>
<proteinExistence type="predicted"/>
<comment type="caution">
    <text evidence="1">The sequence shown here is derived from an EMBL/GenBank/DDBJ whole genome shotgun (WGS) entry which is preliminary data.</text>
</comment>
<name>A0A918SVK2_9GAMM</name>
<reference evidence="1" key="2">
    <citation type="submission" date="2020-09" db="EMBL/GenBank/DDBJ databases">
        <authorList>
            <person name="Sun Q."/>
            <person name="Kim S."/>
        </authorList>
    </citation>
    <scope>NUCLEOTIDE SEQUENCE</scope>
    <source>
        <strain evidence="1">KCTC 23077</strain>
    </source>
</reference>
<gene>
    <name evidence="1" type="ORF">GCM10007067_06460</name>
</gene>
<evidence type="ECO:0000313" key="2">
    <source>
        <dbReference type="Proteomes" id="UP000646426"/>
    </source>
</evidence>